<evidence type="ECO:0000313" key="1">
    <source>
        <dbReference type="EMBL" id="EIM26267.1"/>
    </source>
</evidence>
<dbReference type="Proteomes" id="UP000003947">
    <property type="component" value="Unassembled WGS sequence"/>
</dbReference>
<dbReference type="Gene3D" id="3.30.429.10">
    <property type="entry name" value="Macrophage Migration Inhibitory Factor"/>
    <property type="match status" value="1"/>
</dbReference>
<gene>
    <name evidence="1" type="ORF">MicloDRAFT_00028160</name>
</gene>
<dbReference type="HOGENOM" id="CLU_128786_0_0_5"/>
<proteinExistence type="predicted"/>
<accession>I4YQM5</accession>
<dbReference type="AlphaFoldDB" id="I4YQM5"/>
<evidence type="ECO:0008006" key="3">
    <source>
        <dbReference type="Google" id="ProtNLM"/>
    </source>
</evidence>
<sequence>MPMLDAFIPEGALSPAAEARLLQEVTDLLMQHEGIDPANEKARAVSLIFLHRPVVYVAGALTTSPRYRFIPSVMEGLYDDKRRSAIVREITEAVSRAEGATFEDVAPRVWVFPTEIADGRWGGRGVIRRLPEFLAYALGDEASADGARRLAERRRQEAVAVLEAARGAAATEAS</sequence>
<evidence type="ECO:0000313" key="2">
    <source>
        <dbReference type="Proteomes" id="UP000003947"/>
    </source>
</evidence>
<dbReference type="RefSeq" id="WP_009492077.1">
    <property type="nucleotide sequence ID" value="NZ_CP141049.1"/>
</dbReference>
<dbReference type="eggNOG" id="COG1942">
    <property type="taxonomic scope" value="Bacteria"/>
</dbReference>
<dbReference type="PATRIC" id="fig|864069.3.peg.3046"/>
<name>I4YQM5_9HYPH</name>
<dbReference type="STRING" id="864069.MicloDRAFT_00028160"/>
<dbReference type="OrthoDB" id="8225112at2"/>
<protein>
    <recommendedName>
        <fullName evidence="3">Tautomerase enzyme</fullName>
    </recommendedName>
</protein>
<dbReference type="EMBL" id="JH660645">
    <property type="protein sequence ID" value="EIM26267.1"/>
    <property type="molecule type" value="Genomic_DNA"/>
</dbReference>
<keyword evidence="2" id="KW-1185">Reference proteome</keyword>
<reference evidence="1 2" key="1">
    <citation type="submission" date="2012-02" db="EMBL/GenBank/DDBJ databases">
        <title>Improved High-Quality Draft sequence of Microvirga sp. WSM3557.</title>
        <authorList>
            <consortium name="US DOE Joint Genome Institute"/>
            <person name="Lucas S."/>
            <person name="Han J."/>
            <person name="Lapidus A."/>
            <person name="Cheng J.-F."/>
            <person name="Goodwin L."/>
            <person name="Pitluck S."/>
            <person name="Peters L."/>
            <person name="Zhang X."/>
            <person name="Detter J.C."/>
            <person name="Han C."/>
            <person name="Tapia R."/>
            <person name="Land M."/>
            <person name="Hauser L."/>
            <person name="Kyrpides N."/>
            <person name="Ivanova N."/>
            <person name="Pagani I."/>
            <person name="Brau L."/>
            <person name="Yates R."/>
            <person name="O'Hara G."/>
            <person name="Rui T."/>
            <person name="Howieson J."/>
            <person name="Reeve W."/>
            <person name="Woyke T."/>
        </authorList>
    </citation>
    <scope>NUCLEOTIDE SEQUENCE [LARGE SCALE GENOMIC DNA]</scope>
    <source>
        <strain evidence="1 2">WSM3557</strain>
    </source>
</reference>
<dbReference type="InterPro" id="IPR014347">
    <property type="entry name" value="Tautomerase/MIF_sf"/>
</dbReference>
<organism evidence="1 2">
    <name type="scientific">Microvirga lotononidis</name>
    <dbReference type="NCBI Taxonomy" id="864069"/>
    <lineage>
        <taxon>Bacteria</taxon>
        <taxon>Pseudomonadati</taxon>
        <taxon>Pseudomonadota</taxon>
        <taxon>Alphaproteobacteria</taxon>
        <taxon>Hyphomicrobiales</taxon>
        <taxon>Methylobacteriaceae</taxon>
        <taxon>Microvirga</taxon>
    </lineage>
</organism>